<dbReference type="AlphaFoldDB" id="A0A0B7ADF0"/>
<protein>
    <submittedName>
        <fullName evidence="1">Uncharacterized protein</fullName>
    </submittedName>
</protein>
<dbReference type="EMBL" id="HACG01031080">
    <property type="protein sequence ID" value="CEK77945.1"/>
    <property type="molecule type" value="Transcribed_RNA"/>
</dbReference>
<proteinExistence type="predicted"/>
<feature type="non-terminal residue" evidence="1">
    <location>
        <position position="1"/>
    </location>
</feature>
<evidence type="ECO:0000313" key="1">
    <source>
        <dbReference type="EMBL" id="CEK77945.1"/>
    </source>
</evidence>
<sequence>QHKALQKRRLLKQSRQMIWRKTNDTTKSTATKIKAQTTVFRLKTEHCGHSTPL</sequence>
<organism evidence="1">
    <name type="scientific">Arion vulgaris</name>
    <dbReference type="NCBI Taxonomy" id="1028688"/>
    <lineage>
        <taxon>Eukaryota</taxon>
        <taxon>Metazoa</taxon>
        <taxon>Spiralia</taxon>
        <taxon>Lophotrochozoa</taxon>
        <taxon>Mollusca</taxon>
        <taxon>Gastropoda</taxon>
        <taxon>Heterobranchia</taxon>
        <taxon>Euthyneura</taxon>
        <taxon>Panpulmonata</taxon>
        <taxon>Eupulmonata</taxon>
        <taxon>Stylommatophora</taxon>
        <taxon>Helicina</taxon>
        <taxon>Arionoidea</taxon>
        <taxon>Arionidae</taxon>
        <taxon>Arion</taxon>
    </lineage>
</organism>
<accession>A0A0B7ADF0</accession>
<gene>
    <name evidence="1" type="primary">ORF107508</name>
</gene>
<name>A0A0B7ADF0_9EUPU</name>
<reference evidence="1" key="1">
    <citation type="submission" date="2014-12" db="EMBL/GenBank/DDBJ databases">
        <title>Insight into the proteome of Arion vulgaris.</title>
        <authorList>
            <person name="Aradska J."/>
            <person name="Bulat T."/>
            <person name="Smidak R."/>
            <person name="Sarate P."/>
            <person name="Gangsoo J."/>
            <person name="Sialana F."/>
            <person name="Bilban M."/>
            <person name="Lubec G."/>
        </authorList>
    </citation>
    <scope>NUCLEOTIDE SEQUENCE</scope>
    <source>
        <tissue evidence="1">Skin</tissue>
    </source>
</reference>